<dbReference type="OrthoDB" id="2468358at2"/>
<accession>A0A518VE23</accession>
<evidence type="ECO:0000313" key="1">
    <source>
        <dbReference type="EMBL" id="QDX95222.1"/>
    </source>
</evidence>
<reference evidence="1 2" key="1">
    <citation type="submission" date="2018-11" db="EMBL/GenBank/DDBJ databases">
        <title>Phylogenetic determinants of toxin gene distribution in genomes of Brevibacillus laterosporus.</title>
        <authorList>
            <person name="Glare T.R."/>
            <person name="Durrant A."/>
            <person name="Berry C."/>
            <person name="Palma L."/>
            <person name="Ormskirk M."/>
            <person name="Cox M.O."/>
        </authorList>
    </citation>
    <scope>NUCLEOTIDE SEQUENCE [LARGE SCALE GENOMIC DNA]</scope>
    <source>
        <strain evidence="1 2">1821L</strain>
    </source>
</reference>
<organism evidence="1 2">
    <name type="scientific">Brevibacillus laterosporus</name>
    <name type="common">Bacillus laterosporus</name>
    <dbReference type="NCBI Taxonomy" id="1465"/>
    <lineage>
        <taxon>Bacteria</taxon>
        <taxon>Bacillati</taxon>
        <taxon>Bacillota</taxon>
        <taxon>Bacilli</taxon>
        <taxon>Bacillales</taxon>
        <taxon>Paenibacillaceae</taxon>
        <taxon>Brevibacillus</taxon>
    </lineage>
</organism>
<dbReference type="Proteomes" id="UP000319432">
    <property type="component" value="Chromosome"/>
</dbReference>
<dbReference type="EMBL" id="CP033464">
    <property type="protein sequence ID" value="QDX95222.1"/>
    <property type="molecule type" value="Genomic_DNA"/>
</dbReference>
<evidence type="ECO:0000313" key="2">
    <source>
        <dbReference type="Proteomes" id="UP000319432"/>
    </source>
</evidence>
<protein>
    <submittedName>
        <fullName evidence="1">Uncharacterized protein</fullName>
    </submittedName>
</protein>
<dbReference type="AlphaFoldDB" id="A0A518VE23"/>
<proteinExistence type="predicted"/>
<gene>
    <name evidence="1" type="ORF">EEL30_24745</name>
</gene>
<sequence length="389" mass="44638">MDVFMDFQTKLLATMASHSKDLAAFHFYLEEENVLSSSVKLQYCGELTLIWQDGSISLHVITPALLDQSELPLAKWAAYRFFRSDYRYLVDRDTIYKSPTIYDPLLAEHVKTHTLPELPEGFTATASLLKRTYGDSRHIQIFEQETRLHLHPTFNSPFSYQFRRLPPKAAREYLQTEAFWFNSFTPSQIPFYSPTKHTICLLSPTALQRLLLPCFLSPDFQMECRKHPFSFSGFEALYDPKRLSGIGSRSFDRRGRPLSTFSLSTNLNSEKKYTQLHLLPDLPEDEIALGLVAQANTQVAFHPWLQSQPEVLFIPTLDIPNYYHPLQTEHLFCPQATLFRYGKPVLLSSWLFPVSGLTLFLSKSLISVRKPVWDVPGLAFPALSLESTS</sequence>
<keyword evidence="2" id="KW-1185">Reference proteome</keyword>
<name>A0A518VE23_BRELA</name>